<evidence type="ECO:0000313" key="1">
    <source>
        <dbReference type="EMBL" id="MBB4841739.1"/>
    </source>
</evidence>
<evidence type="ECO:0008006" key="3">
    <source>
        <dbReference type="Google" id="ProtNLM"/>
    </source>
</evidence>
<comment type="caution">
    <text evidence="1">The sequence shown here is derived from an EMBL/GenBank/DDBJ whole genome shotgun (WGS) entry which is preliminary data.</text>
</comment>
<dbReference type="RefSeq" id="WP_184295282.1">
    <property type="nucleotide sequence ID" value="NZ_JACHLP010000001.1"/>
</dbReference>
<keyword evidence="2" id="KW-1185">Reference proteome</keyword>
<sequence length="152" mass="16890">MHCPETSWKQLTLSGNELFERGLHRQAMQTYEDARTVALQHFQAWSTPADAVAAVVVSYLNLSEAQARSGCLAQASVSLCTLHMSLLHARANTELSCCLRNAAQSHLRESHAALLRFQDLHGDCPQVRHWLEQSYVSQAATEPEAGQARILH</sequence>
<evidence type="ECO:0000313" key="2">
    <source>
        <dbReference type="Proteomes" id="UP000562027"/>
    </source>
</evidence>
<dbReference type="AlphaFoldDB" id="A0A840L6E1"/>
<name>A0A840L6E1_9BURK</name>
<dbReference type="EMBL" id="JACHLP010000001">
    <property type="protein sequence ID" value="MBB4841739.1"/>
    <property type="molecule type" value="Genomic_DNA"/>
</dbReference>
<dbReference type="Proteomes" id="UP000562027">
    <property type="component" value="Unassembled WGS sequence"/>
</dbReference>
<protein>
    <recommendedName>
        <fullName evidence="3">Tetratricopeptide repeat protein</fullName>
    </recommendedName>
</protein>
<gene>
    <name evidence="1" type="ORF">HNP55_000234</name>
</gene>
<proteinExistence type="predicted"/>
<reference evidence="1 2" key="1">
    <citation type="submission" date="2020-08" db="EMBL/GenBank/DDBJ databases">
        <title>Functional genomics of gut bacteria from endangered species of beetles.</title>
        <authorList>
            <person name="Carlos-Shanley C."/>
        </authorList>
    </citation>
    <scope>NUCLEOTIDE SEQUENCE [LARGE SCALE GENOMIC DNA]</scope>
    <source>
        <strain evidence="1 2">S00239</strain>
    </source>
</reference>
<organism evidence="1 2">
    <name type="scientific">Roseateles oligotrophus</name>
    <dbReference type="NCBI Taxonomy" id="1769250"/>
    <lineage>
        <taxon>Bacteria</taxon>
        <taxon>Pseudomonadati</taxon>
        <taxon>Pseudomonadota</taxon>
        <taxon>Betaproteobacteria</taxon>
        <taxon>Burkholderiales</taxon>
        <taxon>Sphaerotilaceae</taxon>
        <taxon>Roseateles</taxon>
    </lineage>
</organism>
<accession>A0A840L6E1</accession>